<comment type="caution">
    <text evidence="2">The sequence shown here is derived from an EMBL/GenBank/DDBJ whole genome shotgun (WGS) entry which is preliminary data.</text>
</comment>
<name>A0ABP8IKN8_9BACT</name>
<feature type="chain" id="PRO_5046611525" evidence="1">
    <location>
        <begin position="23"/>
        <end position="123"/>
    </location>
</feature>
<keyword evidence="1" id="KW-0732">Signal</keyword>
<dbReference type="Proteomes" id="UP001501153">
    <property type="component" value="Unassembled WGS sequence"/>
</dbReference>
<reference evidence="3" key="1">
    <citation type="journal article" date="2019" name="Int. J. Syst. Evol. Microbiol.">
        <title>The Global Catalogue of Microorganisms (GCM) 10K type strain sequencing project: providing services to taxonomists for standard genome sequencing and annotation.</title>
        <authorList>
            <consortium name="The Broad Institute Genomics Platform"/>
            <consortium name="The Broad Institute Genome Sequencing Center for Infectious Disease"/>
            <person name="Wu L."/>
            <person name="Ma J."/>
        </authorList>
    </citation>
    <scope>NUCLEOTIDE SEQUENCE [LARGE SCALE GENOMIC DNA]</scope>
    <source>
        <strain evidence="3">JCM 17923</strain>
    </source>
</reference>
<keyword evidence="3" id="KW-1185">Reference proteome</keyword>
<evidence type="ECO:0000313" key="2">
    <source>
        <dbReference type="EMBL" id="GAA4361682.1"/>
    </source>
</evidence>
<proteinExistence type="predicted"/>
<gene>
    <name evidence="2" type="ORF">GCM10023185_28920</name>
</gene>
<evidence type="ECO:0000256" key="1">
    <source>
        <dbReference type="SAM" id="SignalP"/>
    </source>
</evidence>
<sequence>MNHLLYYCLLAGGLLSSTPVAAREMSGRPRPSKSPRTHIDSLRRQAHSYTNYLTYALQLQPAQREAVAQCTEAYLLDLAAAPAGAPKEAIQHRYHQGLLRVLSPGQYSAFCWLQEREQVLAQP</sequence>
<evidence type="ECO:0000313" key="3">
    <source>
        <dbReference type="Proteomes" id="UP001501153"/>
    </source>
</evidence>
<dbReference type="EMBL" id="BAABGZ010000061">
    <property type="protein sequence ID" value="GAA4361682.1"/>
    <property type="molecule type" value="Genomic_DNA"/>
</dbReference>
<protein>
    <submittedName>
        <fullName evidence="2">Uncharacterized protein</fullName>
    </submittedName>
</protein>
<feature type="signal peptide" evidence="1">
    <location>
        <begin position="1"/>
        <end position="22"/>
    </location>
</feature>
<accession>A0ABP8IKN8</accession>
<organism evidence="2 3">
    <name type="scientific">Hymenobacter saemangeumensis</name>
    <dbReference type="NCBI Taxonomy" id="1084522"/>
    <lineage>
        <taxon>Bacteria</taxon>
        <taxon>Pseudomonadati</taxon>
        <taxon>Bacteroidota</taxon>
        <taxon>Cytophagia</taxon>
        <taxon>Cytophagales</taxon>
        <taxon>Hymenobacteraceae</taxon>
        <taxon>Hymenobacter</taxon>
    </lineage>
</organism>
<dbReference type="RefSeq" id="WP_345236799.1">
    <property type="nucleotide sequence ID" value="NZ_BAABGZ010000061.1"/>
</dbReference>